<dbReference type="CDD" id="cd01949">
    <property type="entry name" value="GGDEF"/>
    <property type="match status" value="1"/>
</dbReference>
<dbReference type="SUPFAM" id="SSF109604">
    <property type="entry name" value="HD-domain/PDEase-like"/>
    <property type="match status" value="1"/>
</dbReference>
<dbReference type="SMART" id="SM00091">
    <property type="entry name" value="PAS"/>
    <property type="match status" value="1"/>
</dbReference>
<evidence type="ECO:0000259" key="5">
    <source>
        <dbReference type="PROSITE" id="PS50113"/>
    </source>
</evidence>
<dbReference type="InterPro" id="IPR043128">
    <property type="entry name" value="Rev_trsase/Diguanyl_cyclase"/>
</dbReference>
<dbReference type="Proteomes" id="UP000318538">
    <property type="component" value="Chromosome"/>
</dbReference>
<evidence type="ECO:0000259" key="6">
    <source>
        <dbReference type="PROSITE" id="PS50887"/>
    </source>
</evidence>
<feature type="domain" description="HD-GYP" evidence="8">
    <location>
        <begin position="508"/>
        <end position="703"/>
    </location>
</feature>
<feature type="transmembrane region" description="Helical" evidence="3">
    <location>
        <begin position="12"/>
        <end position="31"/>
    </location>
</feature>
<dbReference type="GO" id="GO:0016787">
    <property type="term" value="F:hydrolase activity"/>
    <property type="evidence" value="ECO:0007669"/>
    <property type="project" value="UniProtKB-KW"/>
</dbReference>
<dbReference type="InterPro" id="IPR029787">
    <property type="entry name" value="Nucleotide_cyclase"/>
</dbReference>
<dbReference type="PANTHER" id="PTHR45138">
    <property type="entry name" value="REGULATORY COMPONENTS OF SENSORY TRANSDUCTION SYSTEM"/>
    <property type="match status" value="1"/>
</dbReference>
<evidence type="ECO:0000256" key="1">
    <source>
        <dbReference type="ARBA" id="ARBA00012528"/>
    </source>
</evidence>
<dbReference type="RefSeq" id="WP_145170043.1">
    <property type="nucleotide sequence ID" value="NZ_CP036525.1"/>
</dbReference>
<dbReference type="InterPro" id="IPR003607">
    <property type="entry name" value="HD/PDEase_dom"/>
</dbReference>
<dbReference type="NCBIfam" id="TIGR00277">
    <property type="entry name" value="HDIG"/>
    <property type="match status" value="1"/>
</dbReference>
<dbReference type="InterPro" id="IPR000014">
    <property type="entry name" value="PAS"/>
</dbReference>
<feature type="domain" description="GGDEF" evidence="6">
    <location>
        <begin position="355"/>
        <end position="484"/>
    </location>
</feature>
<dbReference type="Pfam" id="PF13487">
    <property type="entry name" value="HD_5"/>
    <property type="match status" value="1"/>
</dbReference>
<dbReference type="InterPro" id="IPR037522">
    <property type="entry name" value="HD_GYP_dom"/>
</dbReference>
<dbReference type="SMART" id="SM00471">
    <property type="entry name" value="HDc"/>
    <property type="match status" value="1"/>
</dbReference>
<organism evidence="9 10">
    <name type="scientific">Rubripirellula lacrimiformis</name>
    <dbReference type="NCBI Taxonomy" id="1930273"/>
    <lineage>
        <taxon>Bacteria</taxon>
        <taxon>Pseudomonadati</taxon>
        <taxon>Planctomycetota</taxon>
        <taxon>Planctomycetia</taxon>
        <taxon>Pirellulales</taxon>
        <taxon>Pirellulaceae</taxon>
        <taxon>Rubripirellula</taxon>
    </lineage>
</organism>
<dbReference type="NCBIfam" id="TIGR00229">
    <property type="entry name" value="sensory_box"/>
    <property type="match status" value="1"/>
</dbReference>
<dbReference type="GO" id="GO:1902201">
    <property type="term" value="P:negative regulation of bacterial-type flagellum-dependent cell motility"/>
    <property type="evidence" value="ECO:0007669"/>
    <property type="project" value="TreeGrafter"/>
</dbReference>
<proteinExistence type="predicted"/>
<evidence type="ECO:0000256" key="2">
    <source>
        <dbReference type="ARBA" id="ARBA00034247"/>
    </source>
</evidence>
<dbReference type="InterPro" id="IPR050469">
    <property type="entry name" value="Diguanylate_Cyclase"/>
</dbReference>
<evidence type="ECO:0000313" key="9">
    <source>
        <dbReference type="EMBL" id="QDT04436.1"/>
    </source>
</evidence>
<dbReference type="GO" id="GO:0043709">
    <property type="term" value="P:cell adhesion involved in single-species biofilm formation"/>
    <property type="evidence" value="ECO:0007669"/>
    <property type="project" value="TreeGrafter"/>
</dbReference>
<dbReference type="CDD" id="cd00130">
    <property type="entry name" value="PAS"/>
    <property type="match status" value="1"/>
</dbReference>
<dbReference type="GO" id="GO:0005886">
    <property type="term" value="C:plasma membrane"/>
    <property type="evidence" value="ECO:0007669"/>
    <property type="project" value="TreeGrafter"/>
</dbReference>
<dbReference type="PROSITE" id="PS50113">
    <property type="entry name" value="PAC"/>
    <property type="match status" value="1"/>
</dbReference>
<evidence type="ECO:0000259" key="4">
    <source>
        <dbReference type="PROSITE" id="PS50112"/>
    </source>
</evidence>
<keyword evidence="3" id="KW-0812">Transmembrane</keyword>
<dbReference type="PROSITE" id="PS51831">
    <property type="entry name" value="HD"/>
    <property type="match status" value="1"/>
</dbReference>
<dbReference type="AlphaFoldDB" id="A0A517NBC8"/>
<feature type="domain" description="PAC" evidence="5">
    <location>
        <begin position="249"/>
        <end position="302"/>
    </location>
</feature>
<feature type="domain" description="HD" evidence="7">
    <location>
        <begin position="530"/>
        <end position="652"/>
    </location>
</feature>
<evidence type="ECO:0000256" key="3">
    <source>
        <dbReference type="SAM" id="Phobius"/>
    </source>
</evidence>
<dbReference type="EC" id="2.7.7.65" evidence="1"/>
<dbReference type="PROSITE" id="PS50112">
    <property type="entry name" value="PAS"/>
    <property type="match status" value="1"/>
</dbReference>
<dbReference type="PROSITE" id="PS51832">
    <property type="entry name" value="HD_GYP"/>
    <property type="match status" value="1"/>
</dbReference>
<keyword evidence="9" id="KW-0378">Hydrolase</keyword>
<reference evidence="9 10" key="1">
    <citation type="submission" date="2019-02" db="EMBL/GenBank/DDBJ databases">
        <title>Deep-cultivation of Planctomycetes and their phenomic and genomic characterization uncovers novel biology.</title>
        <authorList>
            <person name="Wiegand S."/>
            <person name="Jogler M."/>
            <person name="Boedeker C."/>
            <person name="Pinto D."/>
            <person name="Vollmers J."/>
            <person name="Rivas-Marin E."/>
            <person name="Kohn T."/>
            <person name="Peeters S.H."/>
            <person name="Heuer A."/>
            <person name="Rast P."/>
            <person name="Oberbeckmann S."/>
            <person name="Bunk B."/>
            <person name="Jeske O."/>
            <person name="Meyerdierks A."/>
            <person name="Storesund J.E."/>
            <person name="Kallscheuer N."/>
            <person name="Luecker S."/>
            <person name="Lage O.M."/>
            <person name="Pohl T."/>
            <person name="Merkel B.J."/>
            <person name="Hornburger P."/>
            <person name="Mueller R.-W."/>
            <person name="Bruemmer F."/>
            <person name="Labrenz M."/>
            <person name="Spormann A.M."/>
            <person name="Op den Camp H."/>
            <person name="Overmann J."/>
            <person name="Amann R."/>
            <person name="Jetten M.S.M."/>
            <person name="Mascher T."/>
            <person name="Medema M.H."/>
            <person name="Devos D.P."/>
            <person name="Kaster A.-K."/>
            <person name="Ovreas L."/>
            <person name="Rohde M."/>
            <person name="Galperin M.Y."/>
            <person name="Jogler C."/>
        </authorList>
    </citation>
    <scope>NUCLEOTIDE SEQUENCE [LARGE SCALE GENOMIC DNA]</scope>
    <source>
        <strain evidence="9 10">K22_7</strain>
    </source>
</reference>
<dbReference type="PANTHER" id="PTHR45138:SF9">
    <property type="entry name" value="DIGUANYLATE CYCLASE DGCM-RELATED"/>
    <property type="match status" value="1"/>
</dbReference>
<dbReference type="Gene3D" id="1.10.3210.10">
    <property type="entry name" value="Hypothetical protein af1432"/>
    <property type="match status" value="1"/>
</dbReference>
<dbReference type="SUPFAM" id="SSF55785">
    <property type="entry name" value="PYP-like sensor domain (PAS domain)"/>
    <property type="match status" value="1"/>
</dbReference>
<protein>
    <recommendedName>
        <fullName evidence="1">diguanylate cyclase</fullName>
        <ecNumber evidence="1">2.7.7.65</ecNumber>
    </recommendedName>
</protein>
<dbReference type="KEGG" id="rlc:K227x_28270"/>
<keyword evidence="3" id="KW-1133">Transmembrane helix</keyword>
<dbReference type="InterPro" id="IPR035965">
    <property type="entry name" value="PAS-like_dom_sf"/>
</dbReference>
<comment type="catalytic activity">
    <reaction evidence="2">
        <text>2 GTP = 3',3'-c-di-GMP + 2 diphosphate</text>
        <dbReference type="Rhea" id="RHEA:24898"/>
        <dbReference type="ChEBI" id="CHEBI:33019"/>
        <dbReference type="ChEBI" id="CHEBI:37565"/>
        <dbReference type="ChEBI" id="CHEBI:58805"/>
        <dbReference type="EC" id="2.7.7.65"/>
    </reaction>
</comment>
<dbReference type="InterPro" id="IPR000700">
    <property type="entry name" value="PAS-assoc_C"/>
</dbReference>
<evidence type="ECO:0000259" key="8">
    <source>
        <dbReference type="PROSITE" id="PS51832"/>
    </source>
</evidence>
<sequence length="815" mass="89391">MKISSVARINFSVVSLCVAAIVFSASIGLIPDERLLTSINRAKLCGSVATNISYLINRHDVRQAGQQMQSFAGQNDDLISIGLRRTNGDYAAQIGNHQDLWTTAIRQKSDGCYTVPIQTEMGQWGKLEIQFQPVYVGKDRILSGSLWSLLGVVVVLVGTACWLQLRRILKYLDPGKSVPSRVRQALDNFAEGVVIVDKEDCIVLVNQKFARDVGREQSALMGTRLWDIPWQSSEISPSEGHEGSIGTARGTRMQLLDDHGQVLTIFSVNSSPVLDDAGAYQGVMMAFTDVTPLERNRAALLDTLEDLSQSKKAITEQNEKLTYLATRDPLTSCINRRTFFEQFENHWQTTIASGTPLCAMMVDIDFFKSINDTYGHSMGDKVLSETGRLLLETTSETDVVCRYGGEEFAILMPGLNLDAAEAVAEKIRVGLSEMQFPEFTITASLGVSGASLGGTDPQDMLDQADKCLYVAKRNGRNQVIRFDTVPADLIVDESKISREKPAEASCAGPTIPYAAVTALLSALSYRDHQTGSHSMRVSSYAALLAQRILSPKDVYVVEMGALLHDIGKVGVPDSILLKPGPLTEEEWKLMERHDRIGVEILNKSFKCPQLTGIVKYHHYRYGGIKCKAQEVWGTDIPVGARILTISDAFDAMVSNRPYRKGMPQADAIQELRRHAGTQFDPDLVEMFVQIIESGIHEPVASYSPNYADEVMLNIGEQVERLVNAADSGDGKTFVTLAERLRQTAEHSQVPELAAAATHAIEVTSEDATLELLVSEAFELLNACRAMRNSFTGETIVPPEISEPSLAAIPAPVSAQ</sequence>
<dbReference type="InterPro" id="IPR006675">
    <property type="entry name" value="HDIG_dom"/>
</dbReference>
<dbReference type="InterPro" id="IPR006674">
    <property type="entry name" value="HD_domain"/>
</dbReference>
<dbReference type="EMBL" id="CP036525">
    <property type="protein sequence ID" value="QDT04436.1"/>
    <property type="molecule type" value="Genomic_DNA"/>
</dbReference>
<gene>
    <name evidence="9" type="primary">rpfG_4</name>
    <name evidence="9" type="ORF">K227x_28270</name>
</gene>
<dbReference type="OrthoDB" id="9798833at2"/>
<keyword evidence="3" id="KW-0472">Membrane</keyword>
<dbReference type="Gene3D" id="3.30.450.20">
    <property type="entry name" value="PAS domain"/>
    <property type="match status" value="1"/>
</dbReference>
<evidence type="ECO:0000259" key="7">
    <source>
        <dbReference type="PROSITE" id="PS51831"/>
    </source>
</evidence>
<feature type="domain" description="PAS" evidence="4">
    <location>
        <begin position="178"/>
        <end position="222"/>
    </location>
</feature>
<dbReference type="InterPro" id="IPR000160">
    <property type="entry name" value="GGDEF_dom"/>
</dbReference>
<dbReference type="Pfam" id="PF13426">
    <property type="entry name" value="PAS_9"/>
    <property type="match status" value="1"/>
</dbReference>
<dbReference type="PROSITE" id="PS50887">
    <property type="entry name" value="GGDEF"/>
    <property type="match status" value="1"/>
</dbReference>
<dbReference type="NCBIfam" id="TIGR00254">
    <property type="entry name" value="GGDEF"/>
    <property type="match status" value="1"/>
</dbReference>
<dbReference type="SMART" id="SM00267">
    <property type="entry name" value="GGDEF"/>
    <property type="match status" value="1"/>
</dbReference>
<dbReference type="CDD" id="cd00077">
    <property type="entry name" value="HDc"/>
    <property type="match status" value="1"/>
</dbReference>
<evidence type="ECO:0000313" key="10">
    <source>
        <dbReference type="Proteomes" id="UP000318538"/>
    </source>
</evidence>
<dbReference type="Pfam" id="PF00990">
    <property type="entry name" value="GGDEF"/>
    <property type="match status" value="1"/>
</dbReference>
<dbReference type="Gene3D" id="3.30.70.270">
    <property type="match status" value="1"/>
</dbReference>
<accession>A0A517NBC8</accession>
<name>A0A517NBC8_9BACT</name>
<keyword evidence="10" id="KW-1185">Reference proteome</keyword>
<dbReference type="FunFam" id="3.30.70.270:FF:000001">
    <property type="entry name" value="Diguanylate cyclase domain protein"/>
    <property type="match status" value="1"/>
</dbReference>
<dbReference type="GO" id="GO:0052621">
    <property type="term" value="F:diguanylate cyclase activity"/>
    <property type="evidence" value="ECO:0007669"/>
    <property type="project" value="UniProtKB-EC"/>
</dbReference>
<dbReference type="SUPFAM" id="SSF55073">
    <property type="entry name" value="Nucleotide cyclase"/>
    <property type="match status" value="1"/>
</dbReference>